<keyword evidence="3" id="KW-0720">Serine protease</keyword>
<evidence type="ECO:0000256" key="1">
    <source>
        <dbReference type="ARBA" id="ARBA00022670"/>
    </source>
</evidence>
<dbReference type="GO" id="GO:0006508">
    <property type="term" value="P:proteolysis"/>
    <property type="evidence" value="ECO:0007669"/>
    <property type="project" value="UniProtKB-KW"/>
</dbReference>
<evidence type="ECO:0000256" key="3">
    <source>
        <dbReference type="ARBA" id="ARBA00022825"/>
    </source>
</evidence>
<dbReference type="PANTHER" id="PTHR24276:SF91">
    <property type="entry name" value="AT26814P-RELATED"/>
    <property type="match status" value="1"/>
</dbReference>
<dbReference type="CDD" id="cd00190">
    <property type="entry name" value="Tryp_SPc"/>
    <property type="match status" value="1"/>
</dbReference>
<protein>
    <recommendedName>
        <fullName evidence="7">Peptidase S1 domain-containing protein</fullName>
    </recommendedName>
</protein>
<dbReference type="EMBL" id="JBEHCU010007838">
    <property type="protein sequence ID" value="KAL1391560.1"/>
    <property type="molecule type" value="Genomic_DNA"/>
</dbReference>
<feature type="domain" description="Peptidase S1" evidence="7">
    <location>
        <begin position="32"/>
        <end position="260"/>
    </location>
</feature>
<dbReference type="SMART" id="SM00020">
    <property type="entry name" value="Tryp_SPc"/>
    <property type="match status" value="1"/>
</dbReference>
<accession>A0ABD1D2Y0</accession>
<keyword evidence="1" id="KW-0645">Protease</keyword>
<sequence>MATTERSLRITWLIAALFLPSAIQAADINPFLAGGIPSPIGAHPAHIGINIGQNVFCGGTILNQNHILTSGSCVLDGQNNLRAAGEFLLRIGVITIDATTPWMGVIRVFVHPHYNPFTFENDIAILRTNGDMTFPVVATPHMAPAELIDRIVPENAACEVVGWNWLPGTPSMNLQQLGVTVYPRTACQTMFQGMIRDSMMCAAAAQTNQGMCVANRGGGLYCNGRLTGVASFGFGCAANSTATVFTQVRYHRQWIQQQFGRADNPGPGPTPMPGVDGATSLKQSAVAFLLAAMMVILLR</sequence>
<evidence type="ECO:0000259" key="7">
    <source>
        <dbReference type="PROSITE" id="PS50240"/>
    </source>
</evidence>
<dbReference type="InterPro" id="IPR001314">
    <property type="entry name" value="Peptidase_S1A"/>
</dbReference>
<gene>
    <name evidence="8" type="ORF">pipiens_003138</name>
</gene>
<dbReference type="InterPro" id="IPR009003">
    <property type="entry name" value="Peptidase_S1_PA"/>
</dbReference>
<proteinExistence type="inferred from homology"/>
<keyword evidence="2" id="KW-0378">Hydrolase</keyword>
<evidence type="ECO:0000256" key="4">
    <source>
        <dbReference type="ARBA" id="ARBA00023157"/>
    </source>
</evidence>
<organism evidence="8 9">
    <name type="scientific">Culex pipiens pipiens</name>
    <name type="common">Northern house mosquito</name>
    <dbReference type="NCBI Taxonomy" id="38569"/>
    <lineage>
        <taxon>Eukaryota</taxon>
        <taxon>Metazoa</taxon>
        <taxon>Ecdysozoa</taxon>
        <taxon>Arthropoda</taxon>
        <taxon>Hexapoda</taxon>
        <taxon>Insecta</taxon>
        <taxon>Pterygota</taxon>
        <taxon>Neoptera</taxon>
        <taxon>Endopterygota</taxon>
        <taxon>Diptera</taxon>
        <taxon>Nematocera</taxon>
        <taxon>Culicoidea</taxon>
        <taxon>Culicidae</taxon>
        <taxon>Culicinae</taxon>
        <taxon>Culicini</taxon>
        <taxon>Culex</taxon>
        <taxon>Culex</taxon>
    </lineage>
</organism>
<evidence type="ECO:0000256" key="2">
    <source>
        <dbReference type="ARBA" id="ARBA00022801"/>
    </source>
</evidence>
<evidence type="ECO:0000256" key="6">
    <source>
        <dbReference type="SAM" id="SignalP"/>
    </source>
</evidence>
<dbReference type="Gene3D" id="2.40.10.10">
    <property type="entry name" value="Trypsin-like serine proteases"/>
    <property type="match status" value="1"/>
</dbReference>
<keyword evidence="9" id="KW-1185">Reference proteome</keyword>
<dbReference type="InterPro" id="IPR050430">
    <property type="entry name" value="Peptidase_S1"/>
</dbReference>
<comment type="caution">
    <text evidence="8">The sequence shown here is derived from an EMBL/GenBank/DDBJ whole genome shotgun (WGS) entry which is preliminary data.</text>
</comment>
<comment type="similarity">
    <text evidence="5">Belongs to the peptidase S1 family. CLIP subfamily.</text>
</comment>
<dbReference type="InterPro" id="IPR043504">
    <property type="entry name" value="Peptidase_S1_PA_chymotrypsin"/>
</dbReference>
<dbReference type="PRINTS" id="PR00722">
    <property type="entry name" value="CHYMOTRYPSIN"/>
</dbReference>
<keyword evidence="6" id="KW-0732">Signal</keyword>
<dbReference type="PANTHER" id="PTHR24276">
    <property type="entry name" value="POLYSERASE-RELATED"/>
    <property type="match status" value="1"/>
</dbReference>
<evidence type="ECO:0000256" key="5">
    <source>
        <dbReference type="ARBA" id="ARBA00024195"/>
    </source>
</evidence>
<dbReference type="GO" id="GO:0008236">
    <property type="term" value="F:serine-type peptidase activity"/>
    <property type="evidence" value="ECO:0007669"/>
    <property type="project" value="UniProtKB-KW"/>
</dbReference>
<feature type="chain" id="PRO_5044796672" description="Peptidase S1 domain-containing protein" evidence="6">
    <location>
        <begin position="26"/>
        <end position="299"/>
    </location>
</feature>
<dbReference type="AlphaFoldDB" id="A0ABD1D2Y0"/>
<dbReference type="Proteomes" id="UP001562425">
    <property type="component" value="Unassembled WGS sequence"/>
</dbReference>
<dbReference type="PROSITE" id="PS50240">
    <property type="entry name" value="TRYPSIN_DOM"/>
    <property type="match status" value="1"/>
</dbReference>
<dbReference type="InterPro" id="IPR001254">
    <property type="entry name" value="Trypsin_dom"/>
</dbReference>
<name>A0ABD1D2Y0_CULPP</name>
<evidence type="ECO:0000313" key="8">
    <source>
        <dbReference type="EMBL" id="KAL1391560.1"/>
    </source>
</evidence>
<evidence type="ECO:0000313" key="9">
    <source>
        <dbReference type="Proteomes" id="UP001562425"/>
    </source>
</evidence>
<reference evidence="8 9" key="1">
    <citation type="submission" date="2024-05" db="EMBL/GenBank/DDBJ databases">
        <title>Culex pipiens pipiens assembly and annotation.</title>
        <authorList>
            <person name="Alout H."/>
            <person name="Durand T."/>
        </authorList>
    </citation>
    <scope>NUCLEOTIDE SEQUENCE [LARGE SCALE GENOMIC DNA]</scope>
    <source>
        <strain evidence="8">HA-2024</strain>
        <tissue evidence="8">Whole body</tissue>
    </source>
</reference>
<keyword evidence="4" id="KW-1015">Disulfide bond</keyword>
<dbReference type="Pfam" id="PF00089">
    <property type="entry name" value="Trypsin"/>
    <property type="match status" value="1"/>
</dbReference>
<feature type="signal peptide" evidence="6">
    <location>
        <begin position="1"/>
        <end position="25"/>
    </location>
</feature>
<dbReference type="SUPFAM" id="SSF50494">
    <property type="entry name" value="Trypsin-like serine proteases"/>
    <property type="match status" value="1"/>
</dbReference>